<evidence type="ECO:0000313" key="2">
    <source>
        <dbReference type="EMBL" id="KAK6516770.1"/>
    </source>
</evidence>
<accession>A0AAN8NMD8</accession>
<protein>
    <submittedName>
        <fullName evidence="2">Uncharacterized protein</fullName>
    </submittedName>
</protein>
<dbReference type="AlphaFoldDB" id="A0AAN8NMD8"/>
<reference evidence="2 3" key="1">
    <citation type="submission" date="2019-10" db="EMBL/GenBank/DDBJ databases">
        <authorList>
            <person name="Palmer J.M."/>
        </authorList>
    </citation>
    <scope>NUCLEOTIDE SEQUENCE [LARGE SCALE GENOMIC DNA]</scope>
    <source>
        <strain evidence="2 3">TWF506</strain>
    </source>
</reference>
<dbReference type="Pfam" id="PF01161">
    <property type="entry name" value="PBP"/>
    <property type="match status" value="1"/>
</dbReference>
<evidence type="ECO:0000256" key="1">
    <source>
        <dbReference type="SAM" id="MobiDB-lite"/>
    </source>
</evidence>
<feature type="compositionally biased region" description="Pro residues" evidence="1">
    <location>
        <begin position="36"/>
        <end position="51"/>
    </location>
</feature>
<dbReference type="InterPro" id="IPR008914">
    <property type="entry name" value="PEBP"/>
</dbReference>
<comment type="caution">
    <text evidence="2">The sequence shown here is derived from an EMBL/GenBank/DDBJ whole genome shotgun (WGS) entry which is preliminary data.</text>
</comment>
<dbReference type="CDD" id="cd00866">
    <property type="entry name" value="PEBP_euk"/>
    <property type="match status" value="1"/>
</dbReference>
<feature type="region of interest" description="Disordered" evidence="1">
    <location>
        <begin position="33"/>
        <end position="85"/>
    </location>
</feature>
<feature type="compositionally biased region" description="Low complexity" evidence="1">
    <location>
        <begin position="52"/>
        <end position="65"/>
    </location>
</feature>
<feature type="region of interest" description="Disordered" evidence="1">
    <location>
        <begin position="350"/>
        <end position="382"/>
    </location>
</feature>
<evidence type="ECO:0000313" key="3">
    <source>
        <dbReference type="Proteomes" id="UP001307849"/>
    </source>
</evidence>
<organism evidence="2 3">
    <name type="scientific">Arthrobotrys conoides</name>
    <dbReference type="NCBI Taxonomy" id="74498"/>
    <lineage>
        <taxon>Eukaryota</taxon>
        <taxon>Fungi</taxon>
        <taxon>Dikarya</taxon>
        <taxon>Ascomycota</taxon>
        <taxon>Pezizomycotina</taxon>
        <taxon>Orbiliomycetes</taxon>
        <taxon>Orbiliales</taxon>
        <taxon>Orbiliaceae</taxon>
        <taxon>Arthrobotrys</taxon>
    </lineage>
</organism>
<dbReference type="Proteomes" id="UP001307849">
    <property type="component" value="Unassembled WGS sequence"/>
</dbReference>
<dbReference type="SUPFAM" id="SSF49777">
    <property type="entry name" value="PEBP-like"/>
    <property type="match status" value="1"/>
</dbReference>
<name>A0AAN8NMD8_9PEZI</name>
<dbReference type="PANTHER" id="PTHR11362:SF82">
    <property type="entry name" value="PHOSPHATIDYLETHANOLAMINE-BINDING PROTEIN 4"/>
    <property type="match status" value="1"/>
</dbReference>
<keyword evidence="3" id="KW-1185">Reference proteome</keyword>
<dbReference type="Gene3D" id="3.90.280.10">
    <property type="entry name" value="PEBP-like"/>
    <property type="match status" value="1"/>
</dbReference>
<dbReference type="InterPro" id="IPR035810">
    <property type="entry name" value="PEBP_euk"/>
</dbReference>
<dbReference type="EMBL" id="JAVHJM010000003">
    <property type="protein sequence ID" value="KAK6516770.1"/>
    <property type="molecule type" value="Genomic_DNA"/>
</dbReference>
<dbReference type="Gene3D" id="1.20.58.1180">
    <property type="match status" value="1"/>
</dbReference>
<sequence length="455" mass="51917">MSLCSRAVLQAGRPRAVSKPAFVCLRRQLSTEVQSPTPPFHESPSSPPPPVDTVSSASSTTSTPQDAPPPIPSSSASSAVKKSKTKHEDGLLHTLETMPFKCYQEALKILRQDRDESLVKIKEQEKSIAGLKKLHNLTDDSPRIVKMQRYIDELKLNIDKNNPRIKYTYDNKLKVDPYRKIYQYWDDQKWRALKRKILMQRIEQMNIVPDILPAIDPIVDVSLRFRRRNILHGAKVLAKNATRYPSVQVKQFDSKKRLVTVLVVDPDKPNLEKNGFDYYLQWMVTNCDISIENPMVIGVSTTHNARDEVAPYEVPYVHKGEGYHRYCLFILEQNGKIEIEGKPERPVKLKKAEAKEGETAAAAAEPTEAKEGEAAPVETPKTEETVLTTSPVVKSKDSRIKRLNFNLRSFIAKHNLKVIGADIWRVEFDNTMIDVMKQLGRTDWDMKYLKHPEHI</sequence>
<gene>
    <name evidence="2" type="ORF">TWF506_006659</name>
</gene>
<proteinExistence type="predicted"/>
<dbReference type="PANTHER" id="PTHR11362">
    <property type="entry name" value="PHOSPHATIDYLETHANOLAMINE-BINDING PROTEIN"/>
    <property type="match status" value="1"/>
</dbReference>
<dbReference type="InterPro" id="IPR036610">
    <property type="entry name" value="PEBP-like_sf"/>
</dbReference>